<dbReference type="Gene3D" id="1.10.510.10">
    <property type="entry name" value="Transferase(Phosphotransferase) domain 1"/>
    <property type="match status" value="1"/>
</dbReference>
<dbReference type="GO" id="GO:0050661">
    <property type="term" value="F:NADP binding"/>
    <property type="evidence" value="ECO:0007669"/>
    <property type="project" value="InterPro"/>
</dbReference>
<dbReference type="InterPro" id="IPR013328">
    <property type="entry name" value="6PGD_dom2"/>
</dbReference>
<dbReference type="Gene3D" id="3.40.50.720">
    <property type="entry name" value="NAD(P)-binding Rossmann-like Domain"/>
    <property type="match status" value="1"/>
</dbReference>
<dbReference type="Gene3D" id="1.20.120.1020">
    <property type="entry name" value="Prion-inhibition and propagation, HeLo domain"/>
    <property type="match status" value="1"/>
</dbReference>
<name>A0A0A2L8S8_PENIT</name>
<dbReference type="InterPro" id="IPR015814">
    <property type="entry name" value="Pgluconate_DH_NAD-bd_C"/>
</dbReference>
<feature type="domain" description="Protein kinase" evidence="2">
    <location>
        <begin position="219"/>
        <end position="602"/>
    </location>
</feature>
<dbReference type="Pfam" id="PF03446">
    <property type="entry name" value="NAD_binding_2"/>
    <property type="match status" value="1"/>
</dbReference>
<dbReference type="STRING" id="40296.A0A0A2L8S8"/>
<dbReference type="InterPro" id="IPR029498">
    <property type="entry name" value="HeLo_dom"/>
</dbReference>
<comment type="caution">
    <text evidence="3">The sequence shown here is derived from an EMBL/GenBank/DDBJ whole genome shotgun (WGS) entry which is preliminary data.</text>
</comment>
<evidence type="ECO:0000256" key="1">
    <source>
        <dbReference type="SAM" id="MobiDB-lite"/>
    </source>
</evidence>
<feature type="region of interest" description="Disordered" evidence="1">
    <location>
        <begin position="107"/>
        <end position="126"/>
    </location>
</feature>
<dbReference type="PROSITE" id="PS50011">
    <property type="entry name" value="PROTEIN_KINASE_DOM"/>
    <property type="match status" value="1"/>
</dbReference>
<dbReference type="SUPFAM" id="SSF48179">
    <property type="entry name" value="6-phosphogluconate dehydrogenase C-terminal domain-like"/>
    <property type="match status" value="1"/>
</dbReference>
<feature type="region of interest" description="Disordered" evidence="1">
    <location>
        <begin position="575"/>
        <end position="597"/>
    </location>
</feature>
<evidence type="ECO:0000259" key="2">
    <source>
        <dbReference type="PROSITE" id="PS50011"/>
    </source>
</evidence>
<dbReference type="AlphaFoldDB" id="A0A0A2L8S8"/>
<dbReference type="Proteomes" id="UP000030104">
    <property type="component" value="Unassembled WGS sequence"/>
</dbReference>
<dbReference type="PhylomeDB" id="A0A0A2L8S8"/>
<protein>
    <submittedName>
        <fullName evidence="3">Dehydrogenase, multihelical</fullName>
    </submittedName>
</protein>
<dbReference type="OrthoDB" id="1911848at2759"/>
<dbReference type="SUPFAM" id="SSF51735">
    <property type="entry name" value="NAD(P)-binding Rossmann-fold domains"/>
    <property type="match status" value="1"/>
</dbReference>
<dbReference type="SUPFAM" id="SSF56112">
    <property type="entry name" value="Protein kinase-like (PK-like)"/>
    <property type="match status" value="1"/>
</dbReference>
<evidence type="ECO:0000313" key="3">
    <source>
        <dbReference type="EMBL" id="KGO76507.1"/>
    </source>
</evidence>
<dbReference type="Gene3D" id="1.10.1040.10">
    <property type="entry name" value="N-(1-d-carboxylethyl)-l-norvaline Dehydrogenase, domain 2"/>
    <property type="match status" value="1"/>
</dbReference>
<dbReference type="Pfam" id="PF14479">
    <property type="entry name" value="HeLo"/>
    <property type="match status" value="1"/>
</dbReference>
<dbReference type="PANTHER" id="PTHR37542:SF1">
    <property type="entry name" value="PRION-INHIBITION AND PROPAGATION HELO DOMAIN-CONTAINING PROTEIN"/>
    <property type="match status" value="1"/>
</dbReference>
<gene>
    <name evidence="3" type="ORF">PITC_087860</name>
</gene>
<dbReference type="InterPro" id="IPR011009">
    <property type="entry name" value="Kinase-like_dom_sf"/>
</dbReference>
<reference evidence="3 4" key="1">
    <citation type="journal article" date="2015" name="Mol. Plant Microbe Interact.">
        <title>Genome, transcriptome, and functional analyses of Penicillium expansum provide new insights into secondary metabolism and pathogenicity.</title>
        <authorList>
            <person name="Ballester A.R."/>
            <person name="Marcet-Houben M."/>
            <person name="Levin E."/>
            <person name="Sela N."/>
            <person name="Selma-Lazaro C."/>
            <person name="Carmona L."/>
            <person name="Wisniewski M."/>
            <person name="Droby S."/>
            <person name="Gonzalez-Candelas L."/>
            <person name="Gabaldon T."/>
        </authorList>
    </citation>
    <scope>NUCLEOTIDE SEQUENCE [LARGE SCALE GENOMIC DNA]</scope>
    <source>
        <strain evidence="3 4">PHI-1</strain>
    </source>
</reference>
<proteinExistence type="predicted"/>
<dbReference type="EMBL" id="JQGA01000243">
    <property type="protein sequence ID" value="KGO76507.1"/>
    <property type="molecule type" value="Genomic_DNA"/>
</dbReference>
<dbReference type="GO" id="GO:0004672">
    <property type="term" value="F:protein kinase activity"/>
    <property type="evidence" value="ECO:0007669"/>
    <property type="project" value="InterPro"/>
</dbReference>
<dbReference type="GO" id="GO:0005524">
    <property type="term" value="F:ATP binding"/>
    <property type="evidence" value="ECO:0007669"/>
    <property type="project" value="InterPro"/>
</dbReference>
<dbReference type="InterPro" id="IPR036291">
    <property type="entry name" value="NAD(P)-bd_dom_sf"/>
</dbReference>
<organism evidence="3 4">
    <name type="scientific">Penicillium italicum</name>
    <name type="common">Blue mold</name>
    <dbReference type="NCBI Taxonomy" id="40296"/>
    <lineage>
        <taxon>Eukaryota</taxon>
        <taxon>Fungi</taxon>
        <taxon>Dikarya</taxon>
        <taxon>Ascomycota</taxon>
        <taxon>Pezizomycotina</taxon>
        <taxon>Eurotiomycetes</taxon>
        <taxon>Eurotiomycetidae</taxon>
        <taxon>Eurotiales</taxon>
        <taxon>Aspergillaceae</taxon>
        <taxon>Penicillium</taxon>
    </lineage>
</organism>
<dbReference type="InterPro" id="IPR000719">
    <property type="entry name" value="Prot_kinase_dom"/>
</dbReference>
<dbReference type="Pfam" id="PF09130">
    <property type="entry name" value="DUF1932"/>
    <property type="match status" value="1"/>
</dbReference>
<dbReference type="PANTHER" id="PTHR37542">
    <property type="entry name" value="HELO DOMAIN-CONTAINING PROTEIN-RELATED"/>
    <property type="match status" value="1"/>
</dbReference>
<dbReference type="InterPro" id="IPR038305">
    <property type="entry name" value="HeLo_sf"/>
</dbReference>
<keyword evidence="4" id="KW-1185">Reference proteome</keyword>
<dbReference type="InterPro" id="IPR008927">
    <property type="entry name" value="6-PGluconate_DH-like_C_sf"/>
</dbReference>
<dbReference type="HOGENOM" id="CLU_311235_0_0_1"/>
<sequence length="944" mass="103188">MDPISAAGIALAVPPLAFQVFAGCVQGFVTLSTAHNFGKDASFLQTMLNVEEYRFVQWADTVGLTGKDGKILPRINQALAEELMVQLKDRLDSSKLKQRYSLDLRPTNGYSIHEPDSNPGDDSQVPGILANAVSNERRAEILARANLIHSQASFPKRLWWAAVDKPKFQDLVLDIRQIVDALWNLLEPVRLRELSQQVRQTLTAVVDMSHDLEALKGLQASFSGMAVGFPGDAILATAVGLKVVREQLPGESSSNNAGSIEPLQPLNRTLLKRESRTRGARGTFIATYDGKPVLCESKVVHARLKSKLRLRSENLARLLSLPKSPSFMTLECLGFLEDMDEFVFLYHYPPASDITVPPRSLQDLLRDSKMKPPSLTARLKLALEICNTLLIVHTSGWLHKNIRSENILFFTPSNSSEPSAFGTQPYLTGFTFSRADSPVEISDQASEDPLLDIYRHPEALGEPSASYAMYMDHYSLGTVLTEISEWRPLKHIIKKHLDVTNSDVDIPLSALAGTQNWLTRELVDRGKIEFRMGDVCGGGISRLLRLGPTEMDSHLSTVDLLAFQRPTTNQIGSEISLTNGANVPPHPQERITSSETINSPGTITSLIMRPVTIGIVSIGDMGLGMARLLKSHDYRVVTVAEGRSEHTQARIQSADIEILPSDHALVIQADYILSIVPPRNAVATARRIADACAQPPTGSLREAIEDVESKPKRSKLYYLELNAVPARLASEMAALFDEPTTTTEEGRGCHFLDGGIIGAPPSQSTQDGTWKKPSVVLSGLVDLAPKFATLASVLNIRLVSSRIGAASTLKLSFSALTKGLTALSILSFSTAQKEQMLPELLALLEEYSPRTAALATNGVIAMSPKAYRWEDEMRGIGEAFDAEGGWNGVGAGVYGGIAEIYRIIAEETILGEERVEHRVRGTTVEDASQVIAQREKCALKNVLA</sequence>
<dbReference type="InterPro" id="IPR006115">
    <property type="entry name" value="6PGDH_NADP-bd"/>
</dbReference>
<accession>A0A0A2L8S8</accession>
<evidence type="ECO:0000313" key="4">
    <source>
        <dbReference type="Proteomes" id="UP000030104"/>
    </source>
</evidence>